<proteinExistence type="inferred from homology"/>
<dbReference type="CDD" id="cd05637">
    <property type="entry name" value="SIS_PGI_PMI_2"/>
    <property type="match status" value="1"/>
</dbReference>
<dbReference type="GO" id="GO:0004476">
    <property type="term" value="F:mannose-6-phosphate isomerase activity"/>
    <property type="evidence" value="ECO:0007669"/>
    <property type="project" value="InterPro"/>
</dbReference>
<dbReference type="InterPro" id="IPR019490">
    <property type="entry name" value="Glu6P/Mann6P_isomerase_C"/>
</dbReference>
<dbReference type="GO" id="GO:0005975">
    <property type="term" value="P:carbohydrate metabolic process"/>
    <property type="evidence" value="ECO:0007669"/>
    <property type="project" value="InterPro"/>
</dbReference>
<evidence type="ECO:0000259" key="3">
    <source>
        <dbReference type="Pfam" id="PF10432"/>
    </source>
</evidence>
<evidence type="ECO:0000313" key="5">
    <source>
        <dbReference type="Proteomes" id="UP000178114"/>
    </source>
</evidence>
<protein>
    <recommendedName>
        <fullName evidence="3">Bifunctional glucose-6-phosphate/mannose-6-phosphate isomerase C-terminal domain-containing protein</fullName>
    </recommendedName>
</protein>
<dbReference type="Proteomes" id="UP000178114">
    <property type="component" value="Unassembled WGS sequence"/>
</dbReference>
<gene>
    <name evidence="4" type="ORF">A2930_01510</name>
</gene>
<evidence type="ECO:0000313" key="4">
    <source>
        <dbReference type="EMBL" id="OGF80789.1"/>
    </source>
</evidence>
<dbReference type="AlphaFoldDB" id="A0A1F5WYU1"/>
<dbReference type="GO" id="GO:1901135">
    <property type="term" value="P:carbohydrate derivative metabolic process"/>
    <property type="evidence" value="ECO:0007669"/>
    <property type="project" value="InterPro"/>
</dbReference>
<sequence>MEEIIKNYKEQFGWEPIVENADRLKEYDNFVVCGVGTAAFAADFLSTGKTGSKITVWKDYGLPEIPPNTLVIVCSYSGTTEEAIDSFAEARQKRLPMAVITKSGQMLIDAKQHSIPFIQLPDTGHAMMSGYSIKSLMKLMGSKQADTMKEFAALGDLIDIEEARIEGETLANSLKEKIPVVCASNRNYPLAYNWKVKLNERARIPAFANHFPEMNHNEMTGLDSVPKNKSLSEGLYFVFLQDETDDPRIQKRMKICEALYKEREFGTYTVEMKGKSFLHKIFQNIFVANWTVFYLAQHYGSLTEGKIGGEFEKRIKEKPGFPHS</sequence>
<dbReference type="SUPFAM" id="SSF53697">
    <property type="entry name" value="SIS domain"/>
    <property type="match status" value="1"/>
</dbReference>
<dbReference type="STRING" id="1798351.A2930_01510"/>
<dbReference type="Gene3D" id="3.40.50.10490">
    <property type="entry name" value="Glucose-6-phosphate isomerase like protein, domain 1"/>
    <property type="match status" value="2"/>
</dbReference>
<comment type="similarity">
    <text evidence="1">Belongs to the PGI/PMI family.</text>
</comment>
<evidence type="ECO:0000256" key="1">
    <source>
        <dbReference type="ARBA" id="ARBA00010523"/>
    </source>
</evidence>
<dbReference type="Pfam" id="PF10432">
    <property type="entry name" value="bact-PGI_C"/>
    <property type="match status" value="1"/>
</dbReference>
<organism evidence="4 5">
    <name type="scientific">Candidatus Giovannonibacteria bacterium RIFCSPLOWO2_01_FULL_45_34</name>
    <dbReference type="NCBI Taxonomy" id="1798351"/>
    <lineage>
        <taxon>Bacteria</taxon>
        <taxon>Candidatus Giovannoniibacteriota</taxon>
    </lineage>
</organism>
<name>A0A1F5WYU1_9BACT</name>
<accession>A0A1F5WYU1</accession>
<reference evidence="4 5" key="1">
    <citation type="journal article" date="2016" name="Nat. Commun.">
        <title>Thousands of microbial genomes shed light on interconnected biogeochemical processes in an aquifer system.</title>
        <authorList>
            <person name="Anantharaman K."/>
            <person name="Brown C.T."/>
            <person name="Hug L.A."/>
            <person name="Sharon I."/>
            <person name="Castelle C.J."/>
            <person name="Probst A.J."/>
            <person name="Thomas B.C."/>
            <person name="Singh A."/>
            <person name="Wilkins M.J."/>
            <person name="Karaoz U."/>
            <person name="Brodie E.L."/>
            <person name="Williams K.H."/>
            <person name="Hubbard S.S."/>
            <person name="Banfield J.F."/>
        </authorList>
    </citation>
    <scope>NUCLEOTIDE SEQUENCE [LARGE SCALE GENOMIC DNA]</scope>
</reference>
<dbReference type="InterPro" id="IPR046348">
    <property type="entry name" value="SIS_dom_sf"/>
</dbReference>
<feature type="domain" description="Bifunctional glucose-6-phosphate/mannose-6-phosphate isomerase C-terminal" evidence="3">
    <location>
        <begin position="166"/>
        <end position="300"/>
    </location>
</feature>
<comment type="caution">
    <text evidence="4">The sequence shown here is derived from an EMBL/GenBank/DDBJ whole genome shotgun (WGS) entry which is preliminary data.</text>
</comment>
<dbReference type="GO" id="GO:0004347">
    <property type="term" value="F:glucose-6-phosphate isomerase activity"/>
    <property type="evidence" value="ECO:0007669"/>
    <property type="project" value="InterPro"/>
</dbReference>
<dbReference type="EMBL" id="MFID01000028">
    <property type="protein sequence ID" value="OGF80789.1"/>
    <property type="molecule type" value="Genomic_DNA"/>
</dbReference>
<keyword evidence="2" id="KW-0413">Isomerase</keyword>
<evidence type="ECO:0000256" key="2">
    <source>
        <dbReference type="ARBA" id="ARBA00023235"/>
    </source>
</evidence>
<dbReference type="GO" id="GO:0097367">
    <property type="term" value="F:carbohydrate derivative binding"/>
    <property type="evidence" value="ECO:0007669"/>
    <property type="project" value="InterPro"/>
</dbReference>